<dbReference type="AlphaFoldDB" id="A0AA48M4F0"/>
<reference evidence="1" key="1">
    <citation type="submission" date="2023-07" db="EMBL/GenBank/DDBJ databases">
        <authorList>
            <person name="Pelsma A.J. K."/>
        </authorList>
    </citation>
    <scope>NUCLEOTIDE SEQUENCE</scope>
</reference>
<accession>A0AA48M4F0</accession>
<gene>
    <name evidence="1" type="ORF">AMST5_03342</name>
</gene>
<protein>
    <submittedName>
        <fullName evidence="1">Uncharacterized protein</fullName>
    </submittedName>
</protein>
<organism evidence="1">
    <name type="scientific">freshwater sediment metagenome</name>
    <dbReference type="NCBI Taxonomy" id="556182"/>
    <lineage>
        <taxon>unclassified sequences</taxon>
        <taxon>metagenomes</taxon>
        <taxon>ecological metagenomes</taxon>
    </lineage>
</organism>
<proteinExistence type="predicted"/>
<sequence>MTYQPQGRYRIQGEKGHPNLAFLEIGKIAIEVTEQEYRDRGYAPDFDQLPWKINFCAFDEKDSRSDKD</sequence>
<name>A0AA48M4F0_9ZZZZ</name>
<dbReference type="EMBL" id="OY288114">
    <property type="protein sequence ID" value="CAJ0882494.1"/>
    <property type="molecule type" value="Genomic_DNA"/>
</dbReference>
<evidence type="ECO:0000313" key="1">
    <source>
        <dbReference type="EMBL" id="CAJ0882494.1"/>
    </source>
</evidence>